<organism evidence="2">
    <name type="scientific">Treponema denticola H1-T</name>
    <dbReference type="NCBI Taxonomy" id="999431"/>
    <lineage>
        <taxon>Bacteria</taxon>
        <taxon>Pseudomonadati</taxon>
        <taxon>Spirochaetota</taxon>
        <taxon>Spirochaetia</taxon>
        <taxon>Spirochaetales</taxon>
        <taxon>Treponemataceae</taxon>
        <taxon>Treponema</taxon>
    </lineage>
</organism>
<name>M2C6I7_TREDN</name>
<sequence length="278" mass="31816">MTDTSKDEKKDRPTAKDIYDYLWRGRDFELKHLWQRSVFLAVFLLGIASAYAIYIKDVFIPNLSPNQITATLNSGKKEVDGSTKYTLIINPNSNLEIEASIKKDKTFSVLFTPGAVPILICLLGIIFSVLWIIMGKGSKAWYELYESNLAKMSDNPRFWKDEAEGESELDKIFCNKKTGRYTEYLFGHLQNRHGDPIDKKLFSTAAGSFSVSKVNIMIGIISLKFFIVALFFHIYWLCKNLFADPLPPILIIFPITALFLFLLFTRLKKKLGSSYFDN</sequence>
<dbReference type="AlphaFoldDB" id="M2C6I7"/>
<feature type="transmembrane region" description="Helical" evidence="1">
    <location>
        <begin position="248"/>
        <end position="265"/>
    </location>
</feature>
<comment type="caution">
    <text evidence="2">The sequence shown here is derived from an EMBL/GenBank/DDBJ whole genome shotgun (WGS) entry which is preliminary data.</text>
</comment>
<dbReference type="EMBL" id="AGDW01000022">
    <property type="protein sequence ID" value="EMB29263.1"/>
    <property type="molecule type" value="Genomic_DNA"/>
</dbReference>
<keyword evidence="1" id="KW-0812">Transmembrane</keyword>
<evidence type="ECO:0000313" key="2">
    <source>
        <dbReference type="EMBL" id="EMB29263.1"/>
    </source>
</evidence>
<keyword evidence="1" id="KW-1133">Transmembrane helix</keyword>
<dbReference type="HOGENOM" id="CLU_1004506_0_0_12"/>
<dbReference type="Proteomes" id="UP000011708">
    <property type="component" value="Chromosome"/>
</dbReference>
<protein>
    <submittedName>
        <fullName evidence="2">Uncharacterized protein</fullName>
    </submittedName>
</protein>
<feature type="transmembrane region" description="Helical" evidence="1">
    <location>
        <begin position="114"/>
        <end position="134"/>
    </location>
</feature>
<feature type="transmembrane region" description="Helical" evidence="1">
    <location>
        <begin position="33"/>
        <end position="54"/>
    </location>
</feature>
<evidence type="ECO:0000256" key="1">
    <source>
        <dbReference type="SAM" id="Phobius"/>
    </source>
</evidence>
<proteinExistence type="predicted"/>
<accession>M2C6I7</accession>
<dbReference type="PATRIC" id="fig|999431.4.peg.2208"/>
<gene>
    <name evidence="2" type="ORF">HMPREF9725_02133</name>
</gene>
<dbReference type="Pfam" id="PF24838">
    <property type="entry name" value="8xMP"/>
    <property type="match status" value="1"/>
</dbReference>
<feature type="transmembrane region" description="Helical" evidence="1">
    <location>
        <begin position="216"/>
        <end position="236"/>
    </location>
</feature>
<dbReference type="RefSeq" id="WP_002689458.1">
    <property type="nucleotide sequence ID" value="NZ_CM001794.1"/>
</dbReference>
<keyword evidence="1" id="KW-0472">Membrane</keyword>
<reference evidence="2" key="1">
    <citation type="submission" date="2012-01" db="EMBL/GenBank/DDBJ databases">
        <title>The Genome Sequence of Treponema denticola H1-T.</title>
        <authorList>
            <consortium name="The Broad Institute Genome Sequencing Platform"/>
            <person name="Earl A."/>
            <person name="Ward D."/>
            <person name="Feldgarden M."/>
            <person name="Gevers D."/>
            <person name="Blanton J.M."/>
            <person name="Fenno C.J."/>
            <person name="Baranova O.V."/>
            <person name="Mathney J."/>
            <person name="Dewhirst F.E."/>
            <person name="Izard J."/>
            <person name="Young S.K."/>
            <person name="Zeng Q."/>
            <person name="Gargeya S."/>
            <person name="Fitzgerald M."/>
            <person name="Haas B."/>
            <person name="Abouelleil A."/>
            <person name="Alvarado L."/>
            <person name="Arachchi H.M."/>
            <person name="Berlin A."/>
            <person name="Chapman S.B."/>
            <person name="Gearin G."/>
            <person name="Goldberg J."/>
            <person name="Griggs A."/>
            <person name="Gujja S."/>
            <person name="Hansen M."/>
            <person name="Heiman D."/>
            <person name="Howarth C."/>
            <person name="Larimer J."/>
            <person name="Lui A."/>
            <person name="MacDonald P.J.P."/>
            <person name="McCowen C."/>
            <person name="Montmayeur A."/>
            <person name="Murphy C."/>
            <person name="Neiman D."/>
            <person name="Pearson M."/>
            <person name="Priest M."/>
            <person name="Roberts A."/>
            <person name="Saif S."/>
            <person name="Shea T."/>
            <person name="Sisk P."/>
            <person name="Stolte C."/>
            <person name="Sykes S."/>
            <person name="Wortman J."/>
            <person name="Nusbaum C."/>
            <person name="Birren B."/>
        </authorList>
    </citation>
    <scope>NUCLEOTIDE SEQUENCE [LARGE SCALE GENOMIC DNA]</scope>
    <source>
        <strain evidence="2">H1-T</strain>
    </source>
</reference>
<dbReference type="InterPro" id="IPR056918">
    <property type="entry name" value="8xMP"/>
</dbReference>